<comment type="subcellular location">
    <subcellularLocation>
        <location evidence="2">Nucleus</location>
    </subcellularLocation>
</comment>
<dbReference type="RefSeq" id="XP_070143732.1">
    <property type="nucleotide sequence ID" value="XM_070287631.1"/>
</dbReference>
<dbReference type="PANTHER" id="PTHR11829:SF402">
    <property type="entry name" value="FORK HEAD DOMAIN-CONTAINING PROTEIN FD3-RELATED"/>
    <property type="match status" value="1"/>
</dbReference>
<dbReference type="SMART" id="SM00339">
    <property type="entry name" value="FH"/>
    <property type="match status" value="1"/>
</dbReference>
<evidence type="ECO:0000313" key="6">
    <source>
        <dbReference type="RefSeq" id="XP_070143732.1"/>
    </source>
</evidence>
<reference evidence="6" key="1">
    <citation type="submission" date="2025-08" db="UniProtKB">
        <authorList>
            <consortium name="RefSeq"/>
        </authorList>
    </citation>
    <scope>IDENTIFICATION</scope>
    <source>
        <strain evidence="6">14028-0561.14</strain>
        <tissue evidence="6">Whole fly</tissue>
    </source>
</reference>
<organism evidence="5 6">
    <name type="scientific">Drosophila kikkawai</name>
    <name type="common">Fruit fly</name>
    <dbReference type="NCBI Taxonomy" id="30033"/>
    <lineage>
        <taxon>Eukaryota</taxon>
        <taxon>Metazoa</taxon>
        <taxon>Ecdysozoa</taxon>
        <taxon>Arthropoda</taxon>
        <taxon>Hexapoda</taxon>
        <taxon>Insecta</taxon>
        <taxon>Pterygota</taxon>
        <taxon>Neoptera</taxon>
        <taxon>Endopterygota</taxon>
        <taxon>Diptera</taxon>
        <taxon>Brachycera</taxon>
        <taxon>Muscomorpha</taxon>
        <taxon>Ephydroidea</taxon>
        <taxon>Drosophilidae</taxon>
        <taxon>Drosophila</taxon>
        <taxon>Sophophora</taxon>
    </lineage>
</organism>
<evidence type="ECO:0000313" key="5">
    <source>
        <dbReference type="Proteomes" id="UP001652661"/>
    </source>
</evidence>
<dbReference type="GO" id="GO:0030154">
    <property type="term" value="P:cell differentiation"/>
    <property type="evidence" value="ECO:0007669"/>
    <property type="project" value="TreeGrafter"/>
</dbReference>
<dbReference type="InterPro" id="IPR036390">
    <property type="entry name" value="WH_DNA-bd_sf"/>
</dbReference>
<dbReference type="Gene3D" id="1.10.10.10">
    <property type="entry name" value="Winged helix-like DNA-binding domain superfamily/Winged helix DNA-binding domain"/>
    <property type="match status" value="1"/>
</dbReference>
<dbReference type="GO" id="GO:0009653">
    <property type="term" value="P:anatomical structure morphogenesis"/>
    <property type="evidence" value="ECO:0007669"/>
    <property type="project" value="TreeGrafter"/>
</dbReference>
<accession>A0A6P4JP38</accession>
<feature type="DNA-binding region" description="Fork-head" evidence="2">
    <location>
        <begin position="141"/>
        <end position="213"/>
    </location>
</feature>
<dbReference type="PANTHER" id="PTHR11829">
    <property type="entry name" value="FORKHEAD BOX PROTEIN"/>
    <property type="match status" value="1"/>
</dbReference>
<evidence type="ECO:0000256" key="2">
    <source>
        <dbReference type="PROSITE-ProRule" id="PRU00089"/>
    </source>
</evidence>
<dbReference type="Pfam" id="PF00250">
    <property type="entry name" value="Forkhead"/>
    <property type="match status" value="1"/>
</dbReference>
<sequence length="408" mass="47427">MTMNEESSSSHPTPSSSFHRVNIPLQEVDESDEERELTNLNWLLRNQNLTWPKTIIDSNTEELFKARNESHDSNIRLQQNQTKQLLLTKSHKDLDTKTTQKAISKRPSPSERYEIFLNKIKRDLTEYEKFATKYETDVTEKPPFNYSHIIGMAMLKNGRVTLQEICSWIESKFAFFRVRKKWNNSIRHNLSLHHCFRNRKREEKKGKGGYWELGVDPKKCERKRIRNRKLCKQTVKDPNMKKYQKLIEPNLLKPKLSAISLNFDNDYSESSPQIPNIAQSEEQYSLYTIYDKETIKISSGDRQKSLYSLFSDKIDTTNTISREVGFSSIFSNILESAPATGGDNIQGEKNNILSTTIISSPSHPCNITVNYDYSNFRPLMDSIDDQFHYLQNSGDILDNLLDVCGTHY</sequence>
<name>A0A6P4JP38_DROKI</name>
<dbReference type="Proteomes" id="UP001652661">
    <property type="component" value="Chromosome 4"/>
</dbReference>
<feature type="compositionally biased region" description="Low complexity" evidence="3">
    <location>
        <begin position="7"/>
        <end position="17"/>
    </location>
</feature>
<keyword evidence="2" id="KW-0539">Nucleus</keyword>
<dbReference type="GO" id="GO:0000978">
    <property type="term" value="F:RNA polymerase II cis-regulatory region sequence-specific DNA binding"/>
    <property type="evidence" value="ECO:0007669"/>
    <property type="project" value="TreeGrafter"/>
</dbReference>
<dbReference type="FunFam" id="1.10.10.10:FF:000530">
    <property type="entry name" value="Forkhead box protein (AaegFOXM2)"/>
    <property type="match status" value="1"/>
</dbReference>
<dbReference type="GO" id="GO:0000981">
    <property type="term" value="F:DNA-binding transcription factor activity, RNA polymerase II-specific"/>
    <property type="evidence" value="ECO:0007669"/>
    <property type="project" value="TreeGrafter"/>
</dbReference>
<evidence type="ECO:0000256" key="1">
    <source>
        <dbReference type="ARBA" id="ARBA00023125"/>
    </source>
</evidence>
<dbReference type="GO" id="GO:0005634">
    <property type="term" value="C:nucleus"/>
    <property type="evidence" value="ECO:0007669"/>
    <property type="project" value="UniProtKB-SubCell"/>
</dbReference>
<protein>
    <submittedName>
        <fullName evidence="6">Uncharacterized protein isoform X5</fullName>
    </submittedName>
</protein>
<keyword evidence="1 2" id="KW-0238">DNA-binding</keyword>
<dbReference type="InterPro" id="IPR036388">
    <property type="entry name" value="WH-like_DNA-bd_sf"/>
</dbReference>
<dbReference type="CDD" id="cd00059">
    <property type="entry name" value="FH_FOX"/>
    <property type="match status" value="1"/>
</dbReference>
<dbReference type="AlphaFoldDB" id="A0A6P4JP38"/>
<evidence type="ECO:0000256" key="3">
    <source>
        <dbReference type="SAM" id="MobiDB-lite"/>
    </source>
</evidence>
<keyword evidence="5" id="KW-1185">Reference proteome</keyword>
<dbReference type="GeneID" id="108077210"/>
<dbReference type="InterPro" id="IPR001766">
    <property type="entry name" value="Fork_head_dom"/>
</dbReference>
<feature type="region of interest" description="Disordered" evidence="3">
    <location>
        <begin position="1"/>
        <end position="21"/>
    </location>
</feature>
<gene>
    <name evidence="6" type="primary">LOC108077210</name>
</gene>
<dbReference type="PRINTS" id="PR00053">
    <property type="entry name" value="FORKHEAD"/>
</dbReference>
<feature type="domain" description="Fork-head" evidence="4">
    <location>
        <begin position="141"/>
        <end position="213"/>
    </location>
</feature>
<evidence type="ECO:0000259" key="4">
    <source>
        <dbReference type="PROSITE" id="PS50039"/>
    </source>
</evidence>
<dbReference type="SUPFAM" id="SSF46785">
    <property type="entry name" value="Winged helix' DNA-binding domain"/>
    <property type="match status" value="1"/>
</dbReference>
<proteinExistence type="predicted"/>
<dbReference type="PROSITE" id="PS50039">
    <property type="entry name" value="FORK_HEAD_3"/>
    <property type="match status" value="1"/>
</dbReference>
<dbReference type="InterPro" id="IPR050211">
    <property type="entry name" value="FOX_domain-containing"/>
</dbReference>